<keyword evidence="1" id="KW-0175">Coiled coil</keyword>
<organism evidence="2 3">
    <name type="scientific">Devosia subaequoris</name>
    <dbReference type="NCBI Taxonomy" id="395930"/>
    <lineage>
        <taxon>Bacteria</taxon>
        <taxon>Pseudomonadati</taxon>
        <taxon>Pseudomonadota</taxon>
        <taxon>Alphaproteobacteria</taxon>
        <taxon>Hyphomicrobiales</taxon>
        <taxon>Devosiaceae</taxon>
        <taxon>Devosia</taxon>
    </lineage>
</organism>
<evidence type="ECO:0000256" key="1">
    <source>
        <dbReference type="SAM" id="Coils"/>
    </source>
</evidence>
<gene>
    <name evidence="2" type="ORF">GGR20_000591</name>
</gene>
<evidence type="ECO:0000313" key="3">
    <source>
        <dbReference type="Proteomes" id="UP000547011"/>
    </source>
</evidence>
<keyword evidence="2" id="KW-0969">Cilium</keyword>
<dbReference type="EMBL" id="JACIEW010000001">
    <property type="protein sequence ID" value="MBB4050973.1"/>
    <property type="molecule type" value="Genomic_DNA"/>
</dbReference>
<feature type="coiled-coil region" evidence="1">
    <location>
        <begin position="5"/>
        <end position="32"/>
    </location>
</feature>
<accession>A0A7W6IJU6</accession>
<reference evidence="2 3" key="1">
    <citation type="submission" date="2020-08" db="EMBL/GenBank/DDBJ databases">
        <title>Genomic Encyclopedia of Type Strains, Phase IV (KMG-IV): sequencing the most valuable type-strain genomes for metagenomic binning, comparative biology and taxonomic classification.</title>
        <authorList>
            <person name="Goeker M."/>
        </authorList>
    </citation>
    <scope>NUCLEOTIDE SEQUENCE [LARGE SCALE GENOMIC DNA]</scope>
    <source>
        <strain evidence="2 3">DSM 23447</strain>
    </source>
</reference>
<dbReference type="RefSeq" id="WP_183309715.1">
    <property type="nucleotide sequence ID" value="NZ_JACIEW010000001.1"/>
</dbReference>
<comment type="caution">
    <text evidence="2">The sequence shown here is derived from an EMBL/GenBank/DDBJ whole genome shotgun (WGS) entry which is preliminary data.</text>
</comment>
<keyword evidence="2" id="KW-0282">Flagellum</keyword>
<evidence type="ECO:0000313" key="2">
    <source>
        <dbReference type="EMBL" id="MBB4050973.1"/>
    </source>
</evidence>
<dbReference type="Proteomes" id="UP000547011">
    <property type="component" value="Unassembled WGS sequence"/>
</dbReference>
<keyword evidence="3" id="KW-1185">Reference proteome</keyword>
<sequence length="68" mass="7881">MATVVRLSQEQIDQLLDEADNMEKALKNLHEELVEVGTPRDTISRFSRVHDRFTSIVAFLRRQRELGA</sequence>
<protein>
    <submittedName>
        <fullName evidence="2">Flagellar motor switch protein FliM</fullName>
    </submittedName>
</protein>
<name>A0A7W6IJU6_9HYPH</name>
<dbReference type="AlphaFoldDB" id="A0A7W6IJU6"/>
<keyword evidence="2" id="KW-0966">Cell projection</keyword>
<proteinExistence type="predicted"/>